<dbReference type="InterPro" id="IPR000847">
    <property type="entry name" value="LysR_HTH_N"/>
</dbReference>
<dbReference type="Pfam" id="PF03466">
    <property type="entry name" value="LysR_substrate"/>
    <property type="match status" value="1"/>
</dbReference>
<protein>
    <submittedName>
        <fullName evidence="6">LysR substrate binding domain protein</fullName>
    </submittedName>
</protein>
<dbReference type="Proteomes" id="UP000005273">
    <property type="component" value="Unassembled WGS sequence"/>
</dbReference>
<evidence type="ECO:0000313" key="6">
    <source>
        <dbReference type="EMBL" id="KRT34531.1"/>
    </source>
</evidence>
<dbReference type="InterPro" id="IPR005119">
    <property type="entry name" value="LysR_subst-bd"/>
</dbReference>
<dbReference type="STRING" id="592015.HMPREF1705_03540"/>
<comment type="caution">
    <text evidence="6">The sequence shown here is derived from an EMBL/GenBank/DDBJ whole genome shotgun (WGS) entry which is preliminary data.</text>
</comment>
<dbReference type="SUPFAM" id="SSF53850">
    <property type="entry name" value="Periplasmic binding protein-like II"/>
    <property type="match status" value="1"/>
</dbReference>
<dbReference type="GO" id="GO:0000976">
    <property type="term" value="F:transcription cis-regulatory region binding"/>
    <property type="evidence" value="ECO:0007669"/>
    <property type="project" value="TreeGrafter"/>
</dbReference>
<keyword evidence="3" id="KW-0238">DNA-binding</keyword>
<dbReference type="CDD" id="cd05466">
    <property type="entry name" value="PBP2_LTTR_substrate"/>
    <property type="match status" value="1"/>
</dbReference>
<dbReference type="PANTHER" id="PTHR30126:SF39">
    <property type="entry name" value="HTH-TYPE TRANSCRIPTIONAL REGULATOR CYSL"/>
    <property type="match status" value="1"/>
</dbReference>
<keyword evidence="2" id="KW-0805">Transcription regulation</keyword>
<sequence length="309" mass="34902">MSYTNDKGRDDEMTLQQLKTFLAVCEEMSITQAAFKLFITQSAVSQQIKALEEEFDIKLFEKRGRRLCITAEGKIFRDSAKEIVENAELIVEKLKASKSLEVGKLNMASTHHLAQYLLMNPLLEFHKSYPKIDLSLHTLDASEIKSAVESKTVDIGFMPDGAAVFSPHLRITKIYEDRMALIAWPGHPWREEEKIKPSQLSGEPLVFASTPSSINEIALAFLKRHHIHIDTVIDVGNIDLLKEAVRHRVGVALTSKLAVREDISQGSLIELPLSGIDELSFNFLMLTHKEEEPSYPSWAFQKILKGYLP</sequence>
<dbReference type="SUPFAM" id="SSF46785">
    <property type="entry name" value="Winged helix' DNA-binding domain"/>
    <property type="match status" value="1"/>
</dbReference>
<accession>A0A0T5X8B6</accession>
<dbReference type="EMBL" id="ACJX03000001">
    <property type="protein sequence ID" value="KRT34531.1"/>
    <property type="molecule type" value="Genomic_DNA"/>
</dbReference>
<name>A0A0T5X8B6_9BACT</name>
<dbReference type="AlphaFoldDB" id="A0A0T5X8B6"/>
<evidence type="ECO:0000256" key="2">
    <source>
        <dbReference type="ARBA" id="ARBA00023015"/>
    </source>
</evidence>
<dbReference type="Gene3D" id="1.10.10.10">
    <property type="entry name" value="Winged helix-like DNA-binding domain superfamily/Winged helix DNA-binding domain"/>
    <property type="match status" value="1"/>
</dbReference>
<dbReference type="Gene3D" id="3.40.190.290">
    <property type="match status" value="1"/>
</dbReference>
<dbReference type="GO" id="GO:0003700">
    <property type="term" value="F:DNA-binding transcription factor activity"/>
    <property type="evidence" value="ECO:0007669"/>
    <property type="project" value="InterPro"/>
</dbReference>
<evidence type="ECO:0000259" key="5">
    <source>
        <dbReference type="PROSITE" id="PS50931"/>
    </source>
</evidence>
<proteinExistence type="inferred from homology"/>
<dbReference type="eggNOG" id="COG0583">
    <property type="taxonomic scope" value="Bacteria"/>
</dbReference>
<dbReference type="FunFam" id="1.10.10.10:FF:000001">
    <property type="entry name" value="LysR family transcriptional regulator"/>
    <property type="match status" value="1"/>
</dbReference>
<evidence type="ECO:0000256" key="1">
    <source>
        <dbReference type="ARBA" id="ARBA00009437"/>
    </source>
</evidence>
<dbReference type="InterPro" id="IPR036388">
    <property type="entry name" value="WH-like_DNA-bd_sf"/>
</dbReference>
<dbReference type="PRINTS" id="PR00039">
    <property type="entry name" value="HTHLYSR"/>
</dbReference>
<organism evidence="6 7">
    <name type="scientific">Acetomicrobium hydrogeniformans ATCC BAA-1850</name>
    <dbReference type="NCBI Taxonomy" id="592015"/>
    <lineage>
        <taxon>Bacteria</taxon>
        <taxon>Thermotogati</taxon>
        <taxon>Synergistota</taxon>
        <taxon>Synergistia</taxon>
        <taxon>Synergistales</taxon>
        <taxon>Acetomicrobiaceae</taxon>
        <taxon>Acetomicrobium</taxon>
    </lineage>
</organism>
<gene>
    <name evidence="6" type="ORF">HMPREF1705_03540</name>
</gene>
<keyword evidence="4" id="KW-0804">Transcription</keyword>
<dbReference type="Pfam" id="PF00126">
    <property type="entry name" value="HTH_1"/>
    <property type="match status" value="1"/>
</dbReference>
<evidence type="ECO:0000256" key="4">
    <source>
        <dbReference type="ARBA" id="ARBA00023163"/>
    </source>
</evidence>
<evidence type="ECO:0000256" key="3">
    <source>
        <dbReference type="ARBA" id="ARBA00023125"/>
    </source>
</evidence>
<reference evidence="7" key="1">
    <citation type="submission" date="2012-09" db="EMBL/GenBank/DDBJ databases">
        <authorList>
            <person name="Weinstock G."/>
            <person name="Sodergren E."/>
            <person name="Clifton S."/>
            <person name="Fulton L."/>
            <person name="Fulton B."/>
            <person name="Courtney L."/>
            <person name="Fronick C."/>
            <person name="Harrison M."/>
            <person name="Strong C."/>
            <person name="Farmer C."/>
            <person name="Delehaunty K."/>
            <person name="Markovic C."/>
            <person name="Hall O."/>
            <person name="Minx P."/>
            <person name="Tomlinson C."/>
            <person name="Mitreva M."/>
            <person name="Nelson J."/>
            <person name="Hou S."/>
            <person name="Wollam A."/>
            <person name="Pepin K.H."/>
            <person name="Johnson M."/>
            <person name="Bhonagiri V."/>
            <person name="Nash W.E."/>
            <person name="Suruliraj S."/>
            <person name="Warren W."/>
            <person name="Chinwalla A."/>
            <person name="Mardis E.R."/>
            <person name="Wilson R.K."/>
        </authorList>
    </citation>
    <scope>NUCLEOTIDE SEQUENCE [LARGE SCALE GENOMIC DNA]</scope>
    <source>
        <strain evidence="7">OS1</strain>
    </source>
</reference>
<evidence type="ECO:0000313" key="7">
    <source>
        <dbReference type="Proteomes" id="UP000005273"/>
    </source>
</evidence>
<dbReference type="PROSITE" id="PS50931">
    <property type="entry name" value="HTH_LYSR"/>
    <property type="match status" value="1"/>
</dbReference>
<keyword evidence="7" id="KW-1185">Reference proteome</keyword>
<comment type="similarity">
    <text evidence="1">Belongs to the LysR transcriptional regulatory family.</text>
</comment>
<dbReference type="PANTHER" id="PTHR30126">
    <property type="entry name" value="HTH-TYPE TRANSCRIPTIONAL REGULATOR"/>
    <property type="match status" value="1"/>
</dbReference>
<dbReference type="InterPro" id="IPR036390">
    <property type="entry name" value="WH_DNA-bd_sf"/>
</dbReference>
<feature type="domain" description="HTH lysR-type" evidence="5">
    <location>
        <begin position="13"/>
        <end position="70"/>
    </location>
</feature>